<dbReference type="Proteomes" id="UP000294547">
    <property type="component" value="Unassembled WGS sequence"/>
</dbReference>
<dbReference type="SUPFAM" id="SSF51556">
    <property type="entry name" value="Metallo-dependent hydrolases"/>
    <property type="match status" value="1"/>
</dbReference>
<proteinExistence type="inferred from homology"/>
<dbReference type="RefSeq" id="WP_126540201.1">
    <property type="nucleotide sequence ID" value="NZ_BSPM01000002.1"/>
</dbReference>
<evidence type="ECO:0000313" key="4">
    <source>
        <dbReference type="EMBL" id="TDP84225.1"/>
    </source>
</evidence>
<evidence type="ECO:0000256" key="2">
    <source>
        <dbReference type="ARBA" id="ARBA00022801"/>
    </source>
</evidence>
<dbReference type="Pfam" id="PF01979">
    <property type="entry name" value="Amidohydro_1"/>
    <property type="match status" value="1"/>
</dbReference>
<dbReference type="InterPro" id="IPR011059">
    <property type="entry name" value="Metal-dep_hydrolase_composite"/>
</dbReference>
<dbReference type="PANTHER" id="PTHR43794">
    <property type="entry name" value="AMINOHYDROLASE SSNA-RELATED"/>
    <property type="match status" value="1"/>
</dbReference>
<dbReference type="EMBL" id="SNXY01000008">
    <property type="protein sequence ID" value="TDP84225.1"/>
    <property type="molecule type" value="Genomic_DNA"/>
</dbReference>
<dbReference type="Gene3D" id="2.30.40.10">
    <property type="entry name" value="Urease, subunit C, domain 1"/>
    <property type="match status" value="1"/>
</dbReference>
<evidence type="ECO:0000259" key="3">
    <source>
        <dbReference type="Pfam" id="PF01979"/>
    </source>
</evidence>
<dbReference type="GO" id="GO:0016810">
    <property type="term" value="F:hydrolase activity, acting on carbon-nitrogen (but not peptide) bonds"/>
    <property type="evidence" value="ECO:0007669"/>
    <property type="project" value="InterPro"/>
</dbReference>
<keyword evidence="2" id="KW-0378">Hydrolase</keyword>
<reference evidence="4 5" key="1">
    <citation type="submission" date="2019-03" db="EMBL/GenBank/DDBJ databases">
        <title>Genomic Encyclopedia of Type Strains, Phase IV (KMG-IV): sequencing the most valuable type-strain genomes for metagenomic binning, comparative biology and taxonomic classification.</title>
        <authorList>
            <person name="Goeker M."/>
        </authorList>
    </citation>
    <scope>NUCLEOTIDE SEQUENCE [LARGE SCALE GENOMIC DNA]</scope>
    <source>
        <strain evidence="4 5">DSM 102969</strain>
    </source>
</reference>
<dbReference type="AlphaFoldDB" id="A0A4R6RDS9"/>
<evidence type="ECO:0000313" key="5">
    <source>
        <dbReference type="Proteomes" id="UP000294547"/>
    </source>
</evidence>
<name>A0A4R6RDS9_9HYPH</name>
<dbReference type="InterPro" id="IPR006680">
    <property type="entry name" value="Amidohydro-rel"/>
</dbReference>
<keyword evidence="5" id="KW-1185">Reference proteome</keyword>
<evidence type="ECO:0000256" key="1">
    <source>
        <dbReference type="ARBA" id="ARBA00006745"/>
    </source>
</evidence>
<gene>
    <name evidence="4" type="ORF">EDD54_2829</name>
</gene>
<dbReference type="PANTHER" id="PTHR43794:SF11">
    <property type="entry name" value="AMIDOHYDROLASE-RELATED DOMAIN-CONTAINING PROTEIN"/>
    <property type="match status" value="1"/>
</dbReference>
<dbReference type="SUPFAM" id="SSF51338">
    <property type="entry name" value="Composite domain of metallo-dependent hydrolases"/>
    <property type="match status" value="1"/>
</dbReference>
<dbReference type="Gene3D" id="3.20.20.140">
    <property type="entry name" value="Metal-dependent hydrolases"/>
    <property type="match status" value="1"/>
</dbReference>
<dbReference type="OrthoDB" id="9796020at2"/>
<accession>A0A4R6RDS9</accession>
<feature type="domain" description="Amidohydrolase-related" evidence="3">
    <location>
        <begin position="55"/>
        <end position="438"/>
    </location>
</feature>
<comment type="similarity">
    <text evidence="1">Belongs to the metallo-dependent hydrolases superfamily. ATZ/TRZ family.</text>
</comment>
<comment type="caution">
    <text evidence="4">The sequence shown here is derived from an EMBL/GenBank/DDBJ whole genome shotgun (WGS) entry which is preliminary data.</text>
</comment>
<dbReference type="InterPro" id="IPR032466">
    <property type="entry name" value="Metal_Hydrolase"/>
</dbReference>
<sequence length="502" mass="53952">MTDILIRGGDVLTLAPDGASASRRDVLVREGRIAAVAPAIVPTEGVEIVEAAGHLVVPGLVNAHFHSPVNHMKGALPSLPLEIFMLYESPSLAELTPSPREAYVRTLLAAVEMLKTGTTAVQDDAFFMPYPTDEVVDAVMQAYTDVGIRATVALDQPTVPEIDKLPFLADLVPANMRAELAAPAAMAEADLLAAYGRFVARWHGSAGGRIRAAVSVSAPQRVSPDYFAALDEISRAHGLPFYAHMLETKLQRVLGQTRFGGRSLVRYTADLGLLSARMNLIHGIWIDDADIDLIAEAGTVVAHNPISNLRLGSGVMRFRDLRARGVPICLGSDEAIADDAVNMWAVAKTAGLIHNLAEEDWERWPAAHEVLDCLFAGGARAMGAADRLGAIEPGREADLALVDLDTLAFTPLNDLARQLVYCENGSSVRLTMVAGRIVMRDGVVAGIDEAALRAEARAIFDARRPALDAARRAADRWMPHYRAMSLAAMGTDVAMERRVPGR</sequence>
<organism evidence="4 5">
    <name type="scientific">Oharaeibacter diazotrophicus</name>
    <dbReference type="NCBI Taxonomy" id="1920512"/>
    <lineage>
        <taxon>Bacteria</taxon>
        <taxon>Pseudomonadati</taxon>
        <taxon>Pseudomonadota</taxon>
        <taxon>Alphaproteobacteria</taxon>
        <taxon>Hyphomicrobiales</taxon>
        <taxon>Pleomorphomonadaceae</taxon>
        <taxon>Oharaeibacter</taxon>
    </lineage>
</organism>
<protein>
    <submittedName>
        <fullName evidence="4">Guanine deaminase/5-methylthioadenosine/S-adenosylhomocysteine deaminase</fullName>
    </submittedName>
</protein>
<dbReference type="InterPro" id="IPR050287">
    <property type="entry name" value="MTA/SAH_deaminase"/>
</dbReference>